<name>A0AAE0JM09_9PEZI</name>
<comment type="caution">
    <text evidence="2">The sequence shown here is derived from an EMBL/GenBank/DDBJ whole genome shotgun (WGS) entry which is preliminary data.</text>
</comment>
<feature type="compositionally biased region" description="Polar residues" evidence="1">
    <location>
        <begin position="333"/>
        <end position="346"/>
    </location>
</feature>
<dbReference type="RefSeq" id="XP_062685485.1">
    <property type="nucleotide sequence ID" value="XM_062824063.1"/>
</dbReference>
<feature type="region of interest" description="Disordered" evidence="1">
    <location>
        <begin position="421"/>
        <end position="443"/>
    </location>
</feature>
<dbReference type="AlphaFoldDB" id="A0AAE0JM09"/>
<organism evidence="2 3">
    <name type="scientific">Neurospora tetraspora</name>
    <dbReference type="NCBI Taxonomy" id="94610"/>
    <lineage>
        <taxon>Eukaryota</taxon>
        <taxon>Fungi</taxon>
        <taxon>Dikarya</taxon>
        <taxon>Ascomycota</taxon>
        <taxon>Pezizomycotina</taxon>
        <taxon>Sordariomycetes</taxon>
        <taxon>Sordariomycetidae</taxon>
        <taxon>Sordariales</taxon>
        <taxon>Sordariaceae</taxon>
        <taxon>Neurospora</taxon>
    </lineage>
</organism>
<feature type="compositionally biased region" description="Low complexity" evidence="1">
    <location>
        <begin position="490"/>
        <end position="499"/>
    </location>
</feature>
<dbReference type="GeneID" id="87861217"/>
<evidence type="ECO:0000313" key="3">
    <source>
        <dbReference type="Proteomes" id="UP001278500"/>
    </source>
</evidence>
<proteinExistence type="predicted"/>
<feature type="compositionally biased region" description="Polar residues" evidence="1">
    <location>
        <begin position="66"/>
        <end position="77"/>
    </location>
</feature>
<feature type="compositionally biased region" description="Basic and acidic residues" evidence="1">
    <location>
        <begin position="251"/>
        <end position="260"/>
    </location>
</feature>
<gene>
    <name evidence="2" type="ORF">B0H65DRAFT_417064</name>
</gene>
<dbReference type="EMBL" id="JAUEPP010000001">
    <property type="protein sequence ID" value="KAK3354107.1"/>
    <property type="molecule type" value="Genomic_DNA"/>
</dbReference>
<sequence length="619" mass="71717">MDFRKYHDRDEYPYESRRTSDHDRHRQERRSDDYHHTSARMRNREGQHDYQDEFDVPASQPEKTDYVQSWLQRSQANRARPPEPIPGDKPRKISPRVHMVKQASQKKKRTRSESPEPARPRETHSPVALRFEKRSRHKTRHDKYDYKPEVDRNKRRAKSKEHRRDDSYGSLEDVQRHKRSEYQHMQRSNDHVQRTEPGPSRHRSSKAKEIEALSRRPDHRSRAAEPRPRSRKQQVEDKELEELSAFFTRRAGGERAEAEKIRHRARREQRHDTAAARHPASDVRQQRTQDSPTTSLHPSRSIASTRQPSPTSLQPNTHVSSCADDPRNILPTRPSSRSTTYFTWSISDRGPNARAPVSNDSTSERPQRSIQSSARKVVLQERKIKSPNVVLEDLKIRPTSRAKHRPRKRVVYRDAQVQTSFDAETGQNRQHAKKATPQYRDSAVMTADDNSNLKERVSMLAVESLTDMNKRPVDEQHSSDATAARQIGAQPQSQSQPQPQAWVTYSAEDRLIPQPLIAASNLPVQGGWQAYQGPSAGQEVGRYMRLLPPSRIQALMPSHRLTPLRPGILHALQLGLFIFLRRGHLVKVWKTTSTGLNKKPCRIPPTMKRWINYSPIVPN</sequence>
<protein>
    <submittedName>
        <fullName evidence="2">Uncharacterized protein</fullName>
    </submittedName>
</protein>
<feature type="compositionally biased region" description="Basic and acidic residues" evidence="1">
    <location>
        <begin position="1"/>
        <end position="51"/>
    </location>
</feature>
<feature type="compositionally biased region" description="Basic and acidic residues" evidence="1">
    <location>
        <begin position="180"/>
        <end position="194"/>
    </location>
</feature>
<feature type="compositionally biased region" description="Basic residues" evidence="1">
    <location>
        <begin position="92"/>
        <end position="110"/>
    </location>
</feature>
<evidence type="ECO:0000256" key="1">
    <source>
        <dbReference type="SAM" id="MobiDB-lite"/>
    </source>
</evidence>
<feature type="compositionally biased region" description="Basic and acidic residues" evidence="1">
    <location>
        <begin position="206"/>
        <end position="237"/>
    </location>
</feature>
<feature type="compositionally biased region" description="Basic and acidic residues" evidence="1">
    <location>
        <begin position="142"/>
        <end position="152"/>
    </location>
</feature>
<feature type="compositionally biased region" description="Basic and acidic residues" evidence="1">
    <location>
        <begin position="269"/>
        <end position="287"/>
    </location>
</feature>
<feature type="region of interest" description="Disordered" evidence="1">
    <location>
        <begin position="1"/>
        <end position="376"/>
    </location>
</feature>
<feature type="region of interest" description="Disordered" evidence="1">
    <location>
        <begin position="467"/>
        <end position="499"/>
    </location>
</feature>
<keyword evidence="3" id="KW-1185">Reference proteome</keyword>
<evidence type="ECO:0000313" key="2">
    <source>
        <dbReference type="EMBL" id="KAK3354107.1"/>
    </source>
</evidence>
<feature type="compositionally biased region" description="Basic and acidic residues" evidence="1">
    <location>
        <begin position="111"/>
        <end position="124"/>
    </location>
</feature>
<dbReference type="Proteomes" id="UP001278500">
    <property type="component" value="Unassembled WGS sequence"/>
</dbReference>
<feature type="compositionally biased region" description="Basic and acidic residues" evidence="1">
    <location>
        <begin position="468"/>
        <end position="478"/>
    </location>
</feature>
<accession>A0AAE0JM09</accession>
<reference evidence="2" key="2">
    <citation type="submission" date="2023-06" db="EMBL/GenBank/DDBJ databases">
        <authorList>
            <consortium name="Lawrence Berkeley National Laboratory"/>
            <person name="Haridas S."/>
            <person name="Hensen N."/>
            <person name="Bonometti L."/>
            <person name="Westerberg I."/>
            <person name="Brannstrom I.O."/>
            <person name="Guillou S."/>
            <person name="Cros-Aarteil S."/>
            <person name="Calhoun S."/>
            <person name="Kuo A."/>
            <person name="Mondo S."/>
            <person name="Pangilinan J."/>
            <person name="Riley R."/>
            <person name="Labutti K."/>
            <person name="Andreopoulos B."/>
            <person name="Lipzen A."/>
            <person name="Chen C."/>
            <person name="Yanf M."/>
            <person name="Daum C."/>
            <person name="Ng V."/>
            <person name="Clum A."/>
            <person name="Steindorff A."/>
            <person name="Ohm R."/>
            <person name="Martin F."/>
            <person name="Silar P."/>
            <person name="Natvig D."/>
            <person name="Lalanne C."/>
            <person name="Gautier V."/>
            <person name="Ament-Velasquez S.L."/>
            <person name="Kruys A."/>
            <person name="Hutchinson M.I."/>
            <person name="Powell A.J."/>
            <person name="Barry K."/>
            <person name="Miller A.N."/>
            <person name="Grigoriev I.V."/>
            <person name="Debuchy R."/>
            <person name="Gladieux P."/>
            <person name="Thoren M.H."/>
            <person name="Johannesson H."/>
        </authorList>
    </citation>
    <scope>NUCLEOTIDE SEQUENCE</scope>
    <source>
        <strain evidence="2">CBS 560.94</strain>
    </source>
</reference>
<feature type="compositionally biased region" description="Polar residues" evidence="1">
    <location>
        <begin position="288"/>
        <end position="320"/>
    </location>
</feature>
<reference evidence="2" key="1">
    <citation type="journal article" date="2023" name="Mol. Phylogenet. Evol.">
        <title>Genome-scale phylogeny and comparative genomics of the fungal order Sordariales.</title>
        <authorList>
            <person name="Hensen N."/>
            <person name="Bonometti L."/>
            <person name="Westerberg I."/>
            <person name="Brannstrom I.O."/>
            <person name="Guillou S."/>
            <person name="Cros-Aarteil S."/>
            <person name="Calhoun S."/>
            <person name="Haridas S."/>
            <person name="Kuo A."/>
            <person name="Mondo S."/>
            <person name="Pangilinan J."/>
            <person name="Riley R."/>
            <person name="LaButti K."/>
            <person name="Andreopoulos B."/>
            <person name="Lipzen A."/>
            <person name="Chen C."/>
            <person name="Yan M."/>
            <person name="Daum C."/>
            <person name="Ng V."/>
            <person name="Clum A."/>
            <person name="Steindorff A."/>
            <person name="Ohm R.A."/>
            <person name="Martin F."/>
            <person name="Silar P."/>
            <person name="Natvig D.O."/>
            <person name="Lalanne C."/>
            <person name="Gautier V."/>
            <person name="Ament-Velasquez S.L."/>
            <person name="Kruys A."/>
            <person name="Hutchinson M.I."/>
            <person name="Powell A.J."/>
            <person name="Barry K."/>
            <person name="Miller A.N."/>
            <person name="Grigoriev I.V."/>
            <person name="Debuchy R."/>
            <person name="Gladieux P."/>
            <person name="Hiltunen Thoren M."/>
            <person name="Johannesson H."/>
        </authorList>
    </citation>
    <scope>NUCLEOTIDE SEQUENCE</scope>
    <source>
        <strain evidence="2">CBS 560.94</strain>
    </source>
</reference>